<protein>
    <recommendedName>
        <fullName evidence="4">EXPERA domain-containing protein</fullName>
    </recommendedName>
</protein>
<evidence type="ECO:0000313" key="3">
    <source>
        <dbReference type="Proteomes" id="UP000011761"/>
    </source>
</evidence>
<dbReference type="GeneID" id="19107131"/>
<dbReference type="InterPro" id="IPR046580">
    <property type="entry name" value="DUF6640"/>
</dbReference>
<dbReference type="OrthoDB" id="2819018at2759"/>
<dbReference type="RefSeq" id="XP_007676449.1">
    <property type="nucleotide sequence ID" value="XM_007678259.1"/>
</dbReference>
<name>M2MXM3_BAUPA</name>
<keyword evidence="1" id="KW-0472">Membrane</keyword>
<dbReference type="Pfam" id="PF20345">
    <property type="entry name" value="DUF6640"/>
    <property type="match status" value="1"/>
</dbReference>
<gene>
    <name evidence="2" type="ORF">BAUCODRAFT_107842</name>
</gene>
<reference evidence="2 3" key="1">
    <citation type="journal article" date="2012" name="PLoS Pathog.">
        <title>Diverse lifestyles and strategies of plant pathogenesis encoded in the genomes of eighteen Dothideomycetes fungi.</title>
        <authorList>
            <person name="Ohm R.A."/>
            <person name="Feau N."/>
            <person name="Henrissat B."/>
            <person name="Schoch C.L."/>
            <person name="Horwitz B.A."/>
            <person name="Barry K.W."/>
            <person name="Condon B.J."/>
            <person name="Copeland A.C."/>
            <person name="Dhillon B."/>
            <person name="Glaser F."/>
            <person name="Hesse C.N."/>
            <person name="Kosti I."/>
            <person name="LaButti K."/>
            <person name="Lindquist E.A."/>
            <person name="Lucas S."/>
            <person name="Salamov A.A."/>
            <person name="Bradshaw R.E."/>
            <person name="Ciuffetti L."/>
            <person name="Hamelin R.C."/>
            <person name="Kema G.H.J."/>
            <person name="Lawrence C."/>
            <person name="Scott J.A."/>
            <person name="Spatafora J.W."/>
            <person name="Turgeon B.G."/>
            <person name="de Wit P.J.G.M."/>
            <person name="Zhong S."/>
            <person name="Goodwin S.B."/>
            <person name="Grigoriev I.V."/>
        </authorList>
    </citation>
    <scope>NUCLEOTIDE SEQUENCE [LARGE SCALE GENOMIC DNA]</scope>
    <source>
        <strain evidence="2 3">UAMH 10762</strain>
    </source>
</reference>
<keyword evidence="1" id="KW-0812">Transmembrane</keyword>
<evidence type="ECO:0008006" key="4">
    <source>
        <dbReference type="Google" id="ProtNLM"/>
    </source>
</evidence>
<proteinExistence type="predicted"/>
<organism evidence="2 3">
    <name type="scientific">Baudoinia panamericana (strain UAMH 10762)</name>
    <name type="common">Angels' share fungus</name>
    <name type="synonym">Baudoinia compniacensis (strain UAMH 10762)</name>
    <dbReference type="NCBI Taxonomy" id="717646"/>
    <lineage>
        <taxon>Eukaryota</taxon>
        <taxon>Fungi</taxon>
        <taxon>Dikarya</taxon>
        <taxon>Ascomycota</taxon>
        <taxon>Pezizomycotina</taxon>
        <taxon>Dothideomycetes</taxon>
        <taxon>Dothideomycetidae</taxon>
        <taxon>Mycosphaerellales</taxon>
        <taxon>Teratosphaeriaceae</taxon>
        <taxon>Baudoinia</taxon>
    </lineage>
</organism>
<feature type="transmembrane region" description="Helical" evidence="1">
    <location>
        <begin position="12"/>
        <end position="32"/>
    </location>
</feature>
<keyword evidence="1" id="KW-1133">Transmembrane helix</keyword>
<feature type="transmembrane region" description="Helical" evidence="1">
    <location>
        <begin position="119"/>
        <end position="137"/>
    </location>
</feature>
<dbReference type="KEGG" id="bcom:BAUCODRAFT_107842"/>
<dbReference type="Proteomes" id="UP000011761">
    <property type="component" value="Unassembled WGS sequence"/>
</dbReference>
<dbReference type="HOGENOM" id="CLU_120565_0_0_1"/>
<dbReference type="EMBL" id="KB445555">
    <property type="protein sequence ID" value="EMC96318.1"/>
    <property type="molecule type" value="Genomic_DNA"/>
</dbReference>
<evidence type="ECO:0000313" key="2">
    <source>
        <dbReference type="EMBL" id="EMC96318.1"/>
    </source>
</evidence>
<accession>M2MXM3</accession>
<evidence type="ECO:0000256" key="1">
    <source>
        <dbReference type="SAM" id="Phobius"/>
    </source>
</evidence>
<dbReference type="AlphaFoldDB" id="M2MXM3"/>
<sequence>MATPASKDMTFYTPRLLLTLVSLVTAIAPYIADFNTTHVYNPLWPGHARFHNGQTMSMGAYLGLLTLYKTWVSSSNAVDDHLATPCVVGAAYYVTQASAYYYPGATAWDPPQSFGVGPVHLFVVVPMLSLVGVAFGMERWRVGRQGRGRGKGKAA</sequence>
<dbReference type="eggNOG" id="ENOG502SQJK">
    <property type="taxonomic scope" value="Eukaryota"/>
</dbReference>
<keyword evidence="3" id="KW-1185">Reference proteome</keyword>